<proteinExistence type="inferred from homology"/>
<dbReference type="InterPro" id="IPR036291">
    <property type="entry name" value="NAD(P)-bd_dom_sf"/>
</dbReference>
<keyword evidence="6" id="KW-0521">NADP</keyword>
<dbReference type="Gene3D" id="3.40.50.720">
    <property type="entry name" value="NAD(P)-binding Rossmann-like Domain"/>
    <property type="match status" value="1"/>
</dbReference>
<dbReference type="HOGENOM" id="CLU_958784_0_0_5"/>
<evidence type="ECO:0000256" key="2">
    <source>
        <dbReference type="ARBA" id="ARBA00010944"/>
    </source>
</evidence>
<reference evidence="8 9" key="1">
    <citation type="submission" date="2006-04" db="EMBL/GenBank/DDBJ databases">
        <authorList>
            <person name="Giovannoni S.J."/>
            <person name="Cho J.-C."/>
            <person name="Ferriera S."/>
            <person name="Johnson J."/>
            <person name="Kravitz S."/>
            <person name="Halpern A."/>
            <person name="Remington K."/>
            <person name="Beeson K."/>
            <person name="Tran B."/>
            <person name="Rogers Y.-H."/>
            <person name="Friedman R."/>
            <person name="Venter J.C."/>
        </authorList>
    </citation>
    <scope>NUCLEOTIDE SEQUENCE [LARGE SCALE GENOMIC DNA]</scope>
    <source>
        <strain evidence="8 9">HTCC1002</strain>
    </source>
</reference>
<dbReference type="EMBL" id="AAPV01000001">
    <property type="protein sequence ID" value="EAS84791.1"/>
    <property type="molecule type" value="Genomic_DNA"/>
</dbReference>
<evidence type="ECO:0000256" key="1">
    <source>
        <dbReference type="ARBA" id="ARBA00004781"/>
    </source>
</evidence>
<sequence length="287" mass="33598">MKVYIIGASGLIGKNLFLTLTKKYKTIGTYNSNRTNKKFVKFNMKKDKITKISKEIKENDIFIILSAYSNPGWISQNKREANDLNVLTTKKLIDQIIKLKCKIIFMSSVEVFDGKKKYFLETDKPKPLNFYGKAKYKIEKYIQKKTKNYLILRTSWNSDEVLHGRCVIELTYNSIKKDNAKMAKDNLFSITNVKDTCSIIEKHLMSKSKILHIANKEKISRSILAKRIKKYSKNKLNFKIVKYLKINYLEPRSKINLLKSNDKVIRKFNFKKINSLIERKTKLLDAV</sequence>
<dbReference type="Proteomes" id="UP000005306">
    <property type="component" value="Unassembled WGS sequence"/>
</dbReference>
<dbReference type="UniPathway" id="UPA00124"/>
<organism evidence="8 9">
    <name type="scientific">Pelagibacter ubique (strain HTCC1002)</name>
    <dbReference type="NCBI Taxonomy" id="314261"/>
    <lineage>
        <taxon>Bacteria</taxon>
        <taxon>Pseudomonadati</taxon>
        <taxon>Pseudomonadota</taxon>
        <taxon>Alphaproteobacteria</taxon>
        <taxon>Candidatus Pelagibacterales</taxon>
        <taxon>Candidatus Pelagibacteraceae</taxon>
        <taxon>Candidatus Pelagibacter</taxon>
    </lineage>
</organism>
<dbReference type="GeneID" id="66295031"/>
<evidence type="ECO:0000313" key="9">
    <source>
        <dbReference type="Proteomes" id="UP000005306"/>
    </source>
</evidence>
<dbReference type="RefSeq" id="WP_006997378.1">
    <property type="nucleotide sequence ID" value="NZ_CH724130.1"/>
</dbReference>
<dbReference type="InterPro" id="IPR005913">
    <property type="entry name" value="dTDP_dehydrorham_reduct"/>
</dbReference>
<name>Q1V1T7_PELU1</name>
<comment type="pathway">
    <text evidence="1 6">Carbohydrate biosynthesis; dTDP-L-rhamnose biosynthesis.</text>
</comment>
<dbReference type="PANTHER" id="PTHR10491:SF4">
    <property type="entry name" value="METHIONINE ADENOSYLTRANSFERASE 2 SUBUNIT BETA"/>
    <property type="match status" value="1"/>
</dbReference>
<evidence type="ECO:0000259" key="7">
    <source>
        <dbReference type="Pfam" id="PF04321"/>
    </source>
</evidence>
<dbReference type="GO" id="GO:0008831">
    <property type="term" value="F:dTDP-4-dehydrorhamnose reductase activity"/>
    <property type="evidence" value="ECO:0007669"/>
    <property type="project" value="UniProtKB-EC"/>
</dbReference>
<protein>
    <recommendedName>
        <fullName evidence="4 6">dTDP-4-dehydrorhamnose reductase</fullName>
        <ecNumber evidence="3 6">1.1.1.133</ecNumber>
    </recommendedName>
</protein>
<dbReference type="SUPFAM" id="SSF51735">
    <property type="entry name" value="NAD(P)-binding Rossmann-fold domains"/>
    <property type="match status" value="1"/>
</dbReference>
<evidence type="ECO:0000256" key="5">
    <source>
        <dbReference type="ARBA" id="ARBA00048200"/>
    </source>
</evidence>
<dbReference type="PANTHER" id="PTHR10491">
    <property type="entry name" value="DTDP-4-DEHYDRORHAMNOSE REDUCTASE"/>
    <property type="match status" value="1"/>
</dbReference>
<evidence type="ECO:0000256" key="3">
    <source>
        <dbReference type="ARBA" id="ARBA00012929"/>
    </source>
</evidence>
<gene>
    <name evidence="8" type="ORF">PU1002_03701</name>
</gene>
<dbReference type="AlphaFoldDB" id="Q1V1T7"/>
<evidence type="ECO:0000256" key="4">
    <source>
        <dbReference type="ARBA" id="ARBA00017099"/>
    </source>
</evidence>
<dbReference type="GO" id="GO:0019305">
    <property type="term" value="P:dTDP-rhamnose biosynthetic process"/>
    <property type="evidence" value="ECO:0007669"/>
    <property type="project" value="UniProtKB-UniPathway"/>
</dbReference>
<dbReference type="InterPro" id="IPR029903">
    <property type="entry name" value="RmlD-like-bd"/>
</dbReference>
<evidence type="ECO:0000256" key="6">
    <source>
        <dbReference type="RuleBase" id="RU364082"/>
    </source>
</evidence>
<comment type="caution">
    <text evidence="8">The sequence shown here is derived from an EMBL/GenBank/DDBJ whole genome shotgun (WGS) entry which is preliminary data.</text>
</comment>
<keyword evidence="6" id="KW-0560">Oxidoreductase</keyword>
<feature type="domain" description="RmlD-like substrate binding" evidence="7">
    <location>
        <begin position="1"/>
        <end position="234"/>
    </location>
</feature>
<comment type="similarity">
    <text evidence="2 6">Belongs to the dTDP-4-dehydrorhamnose reductase family.</text>
</comment>
<dbReference type="EC" id="1.1.1.133" evidence="3 6"/>
<comment type="cofactor">
    <cofactor evidence="6">
        <name>Mg(2+)</name>
        <dbReference type="ChEBI" id="CHEBI:18420"/>
    </cofactor>
    <text evidence="6">Binds 1 Mg(2+) ion per monomer.</text>
</comment>
<accession>Q1V1T7</accession>
<evidence type="ECO:0000313" key="8">
    <source>
        <dbReference type="EMBL" id="EAS84791.1"/>
    </source>
</evidence>
<comment type="function">
    <text evidence="6">Catalyzes the reduction of dTDP-6-deoxy-L-lyxo-4-hexulose to yield dTDP-L-rhamnose.</text>
</comment>
<dbReference type="Pfam" id="PF04321">
    <property type="entry name" value="RmlD_sub_bind"/>
    <property type="match status" value="1"/>
</dbReference>
<comment type="catalytic activity">
    <reaction evidence="5 6">
        <text>dTDP-beta-L-rhamnose + NADP(+) = dTDP-4-dehydro-beta-L-rhamnose + NADPH + H(+)</text>
        <dbReference type="Rhea" id="RHEA:21796"/>
        <dbReference type="ChEBI" id="CHEBI:15378"/>
        <dbReference type="ChEBI" id="CHEBI:57510"/>
        <dbReference type="ChEBI" id="CHEBI:57783"/>
        <dbReference type="ChEBI" id="CHEBI:58349"/>
        <dbReference type="ChEBI" id="CHEBI:62830"/>
        <dbReference type="EC" id="1.1.1.133"/>
    </reaction>
</comment>